<dbReference type="STRING" id="1160509.A0A3N4IPD4"/>
<proteinExistence type="predicted"/>
<evidence type="ECO:0000313" key="2">
    <source>
        <dbReference type="Proteomes" id="UP000275078"/>
    </source>
</evidence>
<dbReference type="Proteomes" id="UP000275078">
    <property type="component" value="Unassembled WGS sequence"/>
</dbReference>
<keyword evidence="2" id="KW-1185">Reference proteome</keyword>
<gene>
    <name evidence="1" type="ORF">BJ508DRAFT_358189</name>
</gene>
<dbReference type="AlphaFoldDB" id="A0A3N4IPD4"/>
<reference evidence="1 2" key="1">
    <citation type="journal article" date="2018" name="Nat. Ecol. Evol.">
        <title>Pezizomycetes genomes reveal the molecular basis of ectomycorrhizal truffle lifestyle.</title>
        <authorList>
            <person name="Murat C."/>
            <person name="Payen T."/>
            <person name="Noel B."/>
            <person name="Kuo A."/>
            <person name="Morin E."/>
            <person name="Chen J."/>
            <person name="Kohler A."/>
            <person name="Krizsan K."/>
            <person name="Balestrini R."/>
            <person name="Da Silva C."/>
            <person name="Montanini B."/>
            <person name="Hainaut M."/>
            <person name="Levati E."/>
            <person name="Barry K.W."/>
            <person name="Belfiori B."/>
            <person name="Cichocki N."/>
            <person name="Clum A."/>
            <person name="Dockter R.B."/>
            <person name="Fauchery L."/>
            <person name="Guy J."/>
            <person name="Iotti M."/>
            <person name="Le Tacon F."/>
            <person name="Lindquist E.A."/>
            <person name="Lipzen A."/>
            <person name="Malagnac F."/>
            <person name="Mello A."/>
            <person name="Molinier V."/>
            <person name="Miyauchi S."/>
            <person name="Poulain J."/>
            <person name="Riccioni C."/>
            <person name="Rubini A."/>
            <person name="Sitrit Y."/>
            <person name="Splivallo R."/>
            <person name="Traeger S."/>
            <person name="Wang M."/>
            <person name="Zifcakova L."/>
            <person name="Wipf D."/>
            <person name="Zambonelli A."/>
            <person name="Paolocci F."/>
            <person name="Nowrousian M."/>
            <person name="Ottonello S."/>
            <person name="Baldrian P."/>
            <person name="Spatafora J.W."/>
            <person name="Henrissat B."/>
            <person name="Nagy L.G."/>
            <person name="Aury J.M."/>
            <person name="Wincker P."/>
            <person name="Grigoriev I.V."/>
            <person name="Bonfante P."/>
            <person name="Martin F.M."/>
        </authorList>
    </citation>
    <scope>NUCLEOTIDE SEQUENCE [LARGE SCALE GENOMIC DNA]</scope>
    <source>
        <strain evidence="1 2">RN42</strain>
    </source>
</reference>
<accession>A0A3N4IPD4</accession>
<dbReference type="OrthoDB" id="3363286at2759"/>
<evidence type="ECO:0000313" key="1">
    <source>
        <dbReference type="EMBL" id="RPA86598.1"/>
    </source>
</evidence>
<sequence>MLATPLRTDSLEGARLPRFFLLRFQIRLHPLTSVPWIVPVDIDPREPANPKGEVVGESAYLQCSMKYLQMFGAKGRQDGIFTPEVRERYAAVEWRGDMDVYVLGLLRRRVLWELGRCTVGREEMERREREEVRRVEEEYGDEGGKFGESKGGKEEVREKKDVELLWRYPDPGWKPVCFETYPMGPMFGDMLDEVKEVLGVKDEGSTLLKVFDRRNREAICWLYKLRMYIRQK</sequence>
<organism evidence="1 2">
    <name type="scientific">Ascobolus immersus RN42</name>
    <dbReference type="NCBI Taxonomy" id="1160509"/>
    <lineage>
        <taxon>Eukaryota</taxon>
        <taxon>Fungi</taxon>
        <taxon>Dikarya</taxon>
        <taxon>Ascomycota</taxon>
        <taxon>Pezizomycotina</taxon>
        <taxon>Pezizomycetes</taxon>
        <taxon>Pezizales</taxon>
        <taxon>Ascobolaceae</taxon>
        <taxon>Ascobolus</taxon>
    </lineage>
</organism>
<dbReference type="EMBL" id="ML119649">
    <property type="protein sequence ID" value="RPA86598.1"/>
    <property type="molecule type" value="Genomic_DNA"/>
</dbReference>
<name>A0A3N4IPD4_ASCIM</name>
<protein>
    <submittedName>
        <fullName evidence="1">Uncharacterized protein</fullName>
    </submittedName>
</protein>